<dbReference type="EMBL" id="UFQT01001210">
    <property type="protein sequence ID" value="SSX29524.1"/>
    <property type="molecule type" value="Genomic_DNA"/>
</dbReference>
<gene>
    <name evidence="2" type="primary">CSON001421</name>
</gene>
<dbReference type="VEuPathDB" id="VectorBase:CSON001421"/>
<evidence type="ECO:0000256" key="1">
    <source>
        <dbReference type="SAM" id="SignalP"/>
    </source>
</evidence>
<feature type="chain" id="PRO_5016416277" evidence="1">
    <location>
        <begin position="19"/>
        <end position="64"/>
    </location>
</feature>
<keyword evidence="1" id="KW-0732">Signal</keyword>
<evidence type="ECO:0000313" key="2">
    <source>
        <dbReference type="EMBL" id="SSX29524.1"/>
    </source>
</evidence>
<feature type="signal peptide" evidence="1">
    <location>
        <begin position="1"/>
        <end position="18"/>
    </location>
</feature>
<protein>
    <submittedName>
        <fullName evidence="2">CSON001421 protein</fullName>
    </submittedName>
</protein>
<organism evidence="2">
    <name type="scientific">Culicoides sonorensis</name>
    <name type="common">Biting midge</name>
    <dbReference type="NCBI Taxonomy" id="179676"/>
    <lineage>
        <taxon>Eukaryota</taxon>
        <taxon>Metazoa</taxon>
        <taxon>Ecdysozoa</taxon>
        <taxon>Arthropoda</taxon>
        <taxon>Hexapoda</taxon>
        <taxon>Insecta</taxon>
        <taxon>Pterygota</taxon>
        <taxon>Neoptera</taxon>
        <taxon>Endopterygota</taxon>
        <taxon>Diptera</taxon>
        <taxon>Nematocera</taxon>
        <taxon>Chironomoidea</taxon>
        <taxon>Ceratopogonidae</taxon>
        <taxon>Ceratopogoninae</taxon>
        <taxon>Culicoides</taxon>
        <taxon>Monoculicoides</taxon>
    </lineage>
</organism>
<proteinExistence type="predicted"/>
<dbReference type="AlphaFoldDB" id="A0A336MGL9"/>
<reference evidence="2" key="1">
    <citation type="submission" date="2018-07" db="EMBL/GenBank/DDBJ databases">
        <authorList>
            <person name="Quirk P.G."/>
            <person name="Krulwich T.A."/>
        </authorList>
    </citation>
    <scope>NUCLEOTIDE SEQUENCE</scope>
</reference>
<sequence length="64" mass="7568">MTFLLVFVPLYLAFLTTSYTTKQSRVIREVHCPSIYPNHQLGTEIYDFNSKHLIYGTFKPRNKQ</sequence>
<accession>A0A336MGL9</accession>
<name>A0A336MGL9_CULSO</name>